<name>A0A9X6RJT7_HYPEX</name>
<dbReference type="Proteomes" id="UP000192578">
    <property type="component" value="Unassembled WGS sequence"/>
</dbReference>
<feature type="disulfide bond" evidence="4">
    <location>
        <begin position="41"/>
        <end position="58"/>
    </location>
</feature>
<dbReference type="SMART" id="SM00018">
    <property type="entry name" value="PD"/>
    <property type="match status" value="2"/>
</dbReference>
<evidence type="ECO:0000313" key="6">
    <source>
        <dbReference type="EMBL" id="OWA50257.1"/>
    </source>
</evidence>
<dbReference type="EMBL" id="MTYJ01000186">
    <property type="protein sequence ID" value="OWA50257.1"/>
    <property type="molecule type" value="Genomic_DNA"/>
</dbReference>
<dbReference type="GO" id="GO:0005615">
    <property type="term" value="C:extracellular space"/>
    <property type="evidence" value="ECO:0007669"/>
    <property type="project" value="TreeGrafter"/>
</dbReference>
<keyword evidence="3 4" id="KW-1015">Disulfide bond</keyword>
<dbReference type="Gene3D" id="4.10.110.10">
    <property type="entry name" value="Spasmolytic Protein, domain 1"/>
    <property type="match status" value="2"/>
</dbReference>
<dbReference type="CDD" id="cd00111">
    <property type="entry name" value="Trefoil"/>
    <property type="match status" value="2"/>
</dbReference>
<dbReference type="AlphaFoldDB" id="A0A9X6RJT7"/>
<evidence type="ECO:0000259" key="5">
    <source>
        <dbReference type="PROSITE" id="PS51448"/>
    </source>
</evidence>
<feature type="disulfide bond" evidence="4">
    <location>
        <begin position="31"/>
        <end position="46"/>
    </location>
</feature>
<evidence type="ECO:0000256" key="2">
    <source>
        <dbReference type="ARBA" id="ARBA00022525"/>
    </source>
</evidence>
<feature type="domain" description="P-type" evidence="5">
    <location>
        <begin position="19"/>
        <end position="62"/>
    </location>
</feature>
<keyword evidence="2" id="KW-0964">Secreted</keyword>
<dbReference type="InterPro" id="IPR017957">
    <property type="entry name" value="P_trefoil_CS"/>
</dbReference>
<organism evidence="6 7">
    <name type="scientific">Hypsibius exemplaris</name>
    <name type="common">Freshwater tardigrade</name>
    <dbReference type="NCBI Taxonomy" id="2072580"/>
    <lineage>
        <taxon>Eukaryota</taxon>
        <taxon>Metazoa</taxon>
        <taxon>Ecdysozoa</taxon>
        <taxon>Tardigrada</taxon>
        <taxon>Eutardigrada</taxon>
        <taxon>Parachela</taxon>
        <taxon>Hypsibioidea</taxon>
        <taxon>Hypsibiidae</taxon>
        <taxon>Hypsibius</taxon>
    </lineage>
</organism>
<dbReference type="PROSITE" id="PS51448">
    <property type="entry name" value="P_TREFOIL_2"/>
    <property type="match status" value="2"/>
</dbReference>
<feature type="domain" description="P-type" evidence="5">
    <location>
        <begin position="68"/>
        <end position="111"/>
    </location>
</feature>
<dbReference type="InterPro" id="IPR044913">
    <property type="entry name" value="P_trefoil_dom_sf"/>
</dbReference>
<proteinExistence type="predicted"/>
<keyword evidence="7" id="KW-1185">Reference proteome</keyword>
<feature type="disulfide bond" evidence="4">
    <location>
        <begin position="90"/>
        <end position="107"/>
    </location>
</feature>
<dbReference type="PANTHER" id="PTHR13826:SF14">
    <property type="entry name" value="TREFOIL FACTOR 2"/>
    <property type="match status" value="1"/>
</dbReference>
<dbReference type="PRINTS" id="PR00680">
    <property type="entry name" value="PTREFOIL"/>
</dbReference>
<evidence type="ECO:0000256" key="4">
    <source>
        <dbReference type="PROSITE-ProRule" id="PRU00779"/>
    </source>
</evidence>
<dbReference type="InterPro" id="IPR000519">
    <property type="entry name" value="P_trefoil_dom"/>
</dbReference>
<feature type="disulfide bond" evidence="4">
    <location>
        <begin position="80"/>
        <end position="95"/>
    </location>
</feature>
<evidence type="ECO:0000256" key="3">
    <source>
        <dbReference type="ARBA" id="ARBA00023157"/>
    </source>
</evidence>
<sequence>MAFLHCCHRVVSVDAVIWGGCNVPGSSRTECGFPGITASACQAQNCCFDDSKADMKWCFHSRGSMFSGACNVPASRRKDCGFPGITQSKCLDRMCCYDTNAVGIIQCFSQA</sequence>
<feature type="disulfide bond" evidence="4">
    <location>
        <begin position="21"/>
        <end position="47"/>
    </location>
</feature>
<accession>A0A9X6RJT7</accession>
<dbReference type="InterPro" id="IPR017994">
    <property type="entry name" value="P_trefoil_chordata"/>
</dbReference>
<protein>
    <submittedName>
        <fullName evidence="6">Integumentary mucin C.1</fullName>
    </submittedName>
</protein>
<gene>
    <name evidence="6" type="ORF">BV898_14780</name>
</gene>
<reference evidence="7" key="1">
    <citation type="submission" date="2017-01" db="EMBL/GenBank/DDBJ databases">
        <title>Comparative genomics of anhydrobiosis in the tardigrade Hypsibius dujardini.</title>
        <authorList>
            <person name="Yoshida Y."/>
            <person name="Koutsovoulos G."/>
            <person name="Laetsch D."/>
            <person name="Stevens L."/>
            <person name="Kumar S."/>
            <person name="Horikawa D."/>
            <person name="Ishino K."/>
            <person name="Komine S."/>
            <person name="Tomita M."/>
            <person name="Blaxter M."/>
            <person name="Arakawa K."/>
        </authorList>
    </citation>
    <scope>NUCLEOTIDE SEQUENCE [LARGE SCALE GENOMIC DNA]</scope>
    <source>
        <strain evidence="7">Z151</strain>
    </source>
</reference>
<dbReference type="PANTHER" id="PTHR13826">
    <property type="entry name" value="INTESTINAL TREFOIL FACTOR-RELATED"/>
    <property type="match status" value="1"/>
</dbReference>
<comment type="caution">
    <text evidence="6">The sequence shown here is derived from an EMBL/GenBank/DDBJ whole genome shotgun (WGS) entry which is preliminary data.</text>
</comment>
<evidence type="ECO:0000256" key="1">
    <source>
        <dbReference type="ARBA" id="ARBA00004613"/>
    </source>
</evidence>
<dbReference type="Pfam" id="PF00088">
    <property type="entry name" value="Trefoil"/>
    <property type="match status" value="2"/>
</dbReference>
<dbReference type="SUPFAM" id="SSF57492">
    <property type="entry name" value="Trefoil"/>
    <property type="match status" value="2"/>
</dbReference>
<evidence type="ECO:0000313" key="7">
    <source>
        <dbReference type="Proteomes" id="UP000192578"/>
    </source>
</evidence>
<feature type="disulfide bond" evidence="4">
    <location>
        <begin position="70"/>
        <end position="96"/>
    </location>
</feature>
<dbReference type="FunFam" id="4.10.110.10:FF:000006">
    <property type="entry name" value="Trefoil factor 1"/>
    <property type="match status" value="1"/>
</dbReference>
<dbReference type="OrthoDB" id="10051464at2759"/>
<comment type="subcellular location">
    <subcellularLocation>
        <location evidence="1">Secreted</location>
    </subcellularLocation>
</comment>
<dbReference type="PROSITE" id="PS00025">
    <property type="entry name" value="P_TREFOIL_1"/>
    <property type="match status" value="2"/>
</dbReference>